<dbReference type="AlphaFoldDB" id="K5DPP4"/>
<comment type="similarity">
    <text evidence="1">Belongs to the sigma-70 factor family. ECF subfamily.</text>
</comment>
<dbReference type="PANTHER" id="PTHR43133">
    <property type="entry name" value="RNA POLYMERASE ECF-TYPE SIGMA FACTO"/>
    <property type="match status" value="1"/>
</dbReference>
<dbReference type="InterPro" id="IPR013325">
    <property type="entry name" value="RNA_pol_sigma_r2"/>
</dbReference>
<keyword evidence="4" id="KW-0238">DNA-binding</keyword>
<dbReference type="GO" id="GO:0003677">
    <property type="term" value="F:DNA binding"/>
    <property type="evidence" value="ECO:0007669"/>
    <property type="project" value="UniProtKB-KW"/>
</dbReference>
<dbReference type="InterPro" id="IPR000792">
    <property type="entry name" value="Tscrpt_reg_LuxR_C"/>
</dbReference>
<keyword evidence="3" id="KW-0731">Sigma factor</keyword>
<evidence type="ECO:0000256" key="3">
    <source>
        <dbReference type="ARBA" id="ARBA00023082"/>
    </source>
</evidence>
<evidence type="ECO:0000256" key="4">
    <source>
        <dbReference type="ARBA" id="ARBA00023125"/>
    </source>
</evidence>
<dbReference type="SUPFAM" id="SSF88946">
    <property type="entry name" value="Sigma2 domain of RNA polymerase sigma factors"/>
    <property type="match status" value="1"/>
</dbReference>
<dbReference type="SUPFAM" id="SSF88659">
    <property type="entry name" value="Sigma3 and sigma4 domains of RNA polymerase sigma factors"/>
    <property type="match status" value="1"/>
</dbReference>
<dbReference type="GO" id="GO:0006352">
    <property type="term" value="P:DNA-templated transcription initiation"/>
    <property type="evidence" value="ECO:0007669"/>
    <property type="project" value="InterPro"/>
</dbReference>
<dbReference type="Proteomes" id="UP000007993">
    <property type="component" value="Unassembled WGS sequence"/>
</dbReference>
<evidence type="ECO:0000256" key="1">
    <source>
        <dbReference type="ARBA" id="ARBA00010641"/>
    </source>
</evidence>
<dbReference type="GO" id="GO:0016987">
    <property type="term" value="F:sigma factor activity"/>
    <property type="evidence" value="ECO:0007669"/>
    <property type="project" value="UniProtKB-KW"/>
</dbReference>
<evidence type="ECO:0000313" key="7">
    <source>
        <dbReference type="EMBL" id="EKK04468.1"/>
    </source>
</evidence>
<dbReference type="InterPro" id="IPR039425">
    <property type="entry name" value="RNA_pol_sigma-70-like"/>
</dbReference>
<organism evidence="7 8">
    <name type="scientific">Rhodopirellula baltica SH28</name>
    <dbReference type="NCBI Taxonomy" id="993517"/>
    <lineage>
        <taxon>Bacteria</taxon>
        <taxon>Pseudomonadati</taxon>
        <taxon>Planctomycetota</taxon>
        <taxon>Planctomycetia</taxon>
        <taxon>Pirellulales</taxon>
        <taxon>Pirellulaceae</taxon>
        <taxon>Rhodopirellula</taxon>
    </lineage>
</organism>
<dbReference type="InterPro" id="IPR013324">
    <property type="entry name" value="RNA_pol_sigma_r3/r4-like"/>
</dbReference>
<dbReference type="PANTHER" id="PTHR43133:SF8">
    <property type="entry name" value="RNA POLYMERASE SIGMA FACTOR HI_1459-RELATED"/>
    <property type="match status" value="1"/>
</dbReference>
<dbReference type="Gene3D" id="1.10.1740.10">
    <property type="match status" value="1"/>
</dbReference>
<dbReference type="Pfam" id="PF04542">
    <property type="entry name" value="Sigma70_r2"/>
    <property type="match status" value="1"/>
</dbReference>
<evidence type="ECO:0000256" key="5">
    <source>
        <dbReference type="ARBA" id="ARBA00023163"/>
    </source>
</evidence>
<evidence type="ECO:0000259" key="6">
    <source>
        <dbReference type="PROSITE" id="PS00622"/>
    </source>
</evidence>
<keyword evidence="2" id="KW-0805">Transcription regulation</keyword>
<dbReference type="InterPro" id="IPR014284">
    <property type="entry name" value="RNA_pol_sigma-70_dom"/>
</dbReference>
<name>K5DPP4_RHOBT</name>
<feature type="domain" description="HTH luxR-type" evidence="6">
    <location>
        <begin position="186"/>
        <end position="213"/>
    </location>
</feature>
<dbReference type="EMBL" id="AMCW01000004">
    <property type="protein sequence ID" value="EKK04468.1"/>
    <property type="molecule type" value="Genomic_DNA"/>
</dbReference>
<proteinExistence type="inferred from homology"/>
<sequence>MPIGLINQRSAQSVRESSISSGLSFRRSPAMHSPETRPSLIVRLGGAEDQSAWWSFVETYEPFLKHLVARHGTPPSHVADVTQQVLISIARSIDGFADDGKDASFRRWVHRVSRNVVIKYMARQRKQITGQGGTDALLQLDQQPAVDDPVLEDQYQHELIVWAAEKVRSEFAPTSWKAFWGTMIEGRPVAEIAGELDVSAGSIYMSRSRILRRIRVVLDEVVQ</sequence>
<dbReference type="PROSITE" id="PS00622">
    <property type="entry name" value="HTH_LUXR_1"/>
    <property type="match status" value="1"/>
</dbReference>
<dbReference type="PATRIC" id="fig|993517.3.peg.92"/>
<evidence type="ECO:0000313" key="8">
    <source>
        <dbReference type="Proteomes" id="UP000007993"/>
    </source>
</evidence>
<protein>
    <submittedName>
        <fullName evidence="7">RNA polymerase sigma-H factor</fullName>
    </submittedName>
</protein>
<accession>K5DPP4</accession>
<keyword evidence="5" id="KW-0804">Transcription</keyword>
<dbReference type="NCBIfam" id="TIGR02937">
    <property type="entry name" value="sigma70-ECF"/>
    <property type="match status" value="1"/>
</dbReference>
<gene>
    <name evidence="7" type="ORF">RBSH_00083</name>
</gene>
<comment type="caution">
    <text evidence="7">The sequence shown here is derived from an EMBL/GenBank/DDBJ whole genome shotgun (WGS) entry which is preliminary data.</text>
</comment>
<dbReference type="InterPro" id="IPR007627">
    <property type="entry name" value="RNA_pol_sigma70_r2"/>
</dbReference>
<reference evidence="7 8" key="1">
    <citation type="journal article" date="2013" name="Mar. Genomics">
        <title>Expression of sulfatases in Rhodopirellula baltica and the diversity of sulfatases in the genus Rhodopirellula.</title>
        <authorList>
            <person name="Wegner C.E."/>
            <person name="Richter-Heitmann T."/>
            <person name="Klindworth A."/>
            <person name="Klockow C."/>
            <person name="Richter M."/>
            <person name="Achstetter T."/>
            <person name="Glockner F.O."/>
            <person name="Harder J."/>
        </authorList>
    </citation>
    <scope>NUCLEOTIDE SEQUENCE [LARGE SCALE GENOMIC DNA]</scope>
    <source>
        <strain evidence="7 8">SH28</strain>
    </source>
</reference>
<evidence type="ECO:0000256" key="2">
    <source>
        <dbReference type="ARBA" id="ARBA00023015"/>
    </source>
</evidence>